<keyword evidence="4" id="KW-1185">Reference proteome</keyword>
<dbReference type="HOGENOM" id="CLU_031285_2_2_9"/>
<dbReference type="InterPro" id="IPR050490">
    <property type="entry name" value="Bact_solute-bd_prot1"/>
</dbReference>
<evidence type="ECO:0000256" key="2">
    <source>
        <dbReference type="SAM" id="MobiDB-lite"/>
    </source>
</evidence>
<protein>
    <recommendedName>
        <fullName evidence="5">Extracellular solute-binding protein family 1</fullName>
    </recommendedName>
</protein>
<gene>
    <name evidence="3" type="ordered locus">Mahau_1118</name>
</gene>
<dbReference type="OrthoDB" id="55273at2"/>
<sequence>MEKMKKLLAMVIVLCLVMTLVIGCGTEETGDANEPVKTEEPTSTSDAEETTEEAKIDVPDDGTELVIYSWNEEFKGMMENYYLKDHPLPSGVKISWVINPSEGGQYQEKLDMALDGKEPIDIFLLEADYAKKYVNTDNTIPLTKVGISEDMMKDQYPYTIDVVRDSNGVPKGSSWQATPGLFMYRYSLAEKYLGVKEPDDVQNLVKDWDTFVNTARTVKEKSGGKTKFIPSVNDIWQVIRTVRKSPWVVDNKLVIDDQVGWFMDLAKTLTQEDLTAKYLPWSQEWNAGVGNDTVMGYFFSTWGIQWTMISNCGGTKPGEGTYGDWRAVKGPQPYYWGGTWLAVSPQCDNGSLVNDIIKYFTINKDTMKKYCLGSKDYVNNQPAIQEIIDSGYSFDFLGGQNHYALFQEVAPLIDTSAMSGYDQKINDLLMEQVTKYAEGQISKDQALEDFKKAVLNAFPELNE</sequence>
<organism evidence="3 4">
    <name type="scientific">Mahella australiensis (strain DSM 15567 / CIP 107919 / 50-1 BON)</name>
    <dbReference type="NCBI Taxonomy" id="697281"/>
    <lineage>
        <taxon>Bacteria</taxon>
        <taxon>Bacillati</taxon>
        <taxon>Bacillota</taxon>
        <taxon>Clostridia</taxon>
        <taxon>Thermoanaerobacterales</taxon>
        <taxon>Thermoanaerobacterales Family IV. Incertae Sedis</taxon>
        <taxon>Mahella</taxon>
    </lineage>
</organism>
<dbReference type="EMBL" id="CP002360">
    <property type="protein sequence ID" value="AEE96315.1"/>
    <property type="molecule type" value="Genomic_DNA"/>
</dbReference>
<name>F4A382_MAHA5</name>
<dbReference type="PANTHER" id="PTHR43649">
    <property type="entry name" value="ARABINOSE-BINDING PROTEIN-RELATED"/>
    <property type="match status" value="1"/>
</dbReference>
<dbReference type="Gene3D" id="3.40.190.10">
    <property type="entry name" value="Periplasmic binding protein-like II"/>
    <property type="match status" value="1"/>
</dbReference>
<dbReference type="KEGG" id="mas:Mahau_1118"/>
<evidence type="ECO:0008006" key="5">
    <source>
        <dbReference type="Google" id="ProtNLM"/>
    </source>
</evidence>
<dbReference type="STRING" id="697281.Mahau_1118"/>
<dbReference type="PROSITE" id="PS51257">
    <property type="entry name" value="PROKAR_LIPOPROTEIN"/>
    <property type="match status" value="1"/>
</dbReference>
<keyword evidence="1" id="KW-0732">Signal</keyword>
<evidence type="ECO:0000313" key="4">
    <source>
        <dbReference type="Proteomes" id="UP000008457"/>
    </source>
</evidence>
<dbReference type="Proteomes" id="UP000008457">
    <property type="component" value="Chromosome"/>
</dbReference>
<evidence type="ECO:0000313" key="3">
    <source>
        <dbReference type="EMBL" id="AEE96315.1"/>
    </source>
</evidence>
<dbReference type="AlphaFoldDB" id="F4A382"/>
<dbReference type="SUPFAM" id="SSF53850">
    <property type="entry name" value="Periplasmic binding protein-like II"/>
    <property type="match status" value="1"/>
</dbReference>
<accession>F4A382</accession>
<dbReference type="PANTHER" id="PTHR43649:SF33">
    <property type="entry name" value="POLYGALACTURONAN_RHAMNOGALACTURONAN-BINDING PROTEIN YTCQ"/>
    <property type="match status" value="1"/>
</dbReference>
<proteinExistence type="predicted"/>
<feature type="region of interest" description="Disordered" evidence="2">
    <location>
        <begin position="28"/>
        <end position="54"/>
    </location>
</feature>
<reference evidence="4" key="1">
    <citation type="submission" date="2010-11" db="EMBL/GenBank/DDBJ databases">
        <title>The complete genome of Mahella australiensis DSM 15567.</title>
        <authorList>
            <consortium name="US DOE Joint Genome Institute (JGI-PGF)"/>
            <person name="Lucas S."/>
            <person name="Copeland A."/>
            <person name="Lapidus A."/>
            <person name="Bruce D."/>
            <person name="Goodwin L."/>
            <person name="Pitluck S."/>
            <person name="Kyrpides N."/>
            <person name="Mavromatis K."/>
            <person name="Pagani I."/>
            <person name="Ivanova N."/>
            <person name="Teshima H."/>
            <person name="Brettin T."/>
            <person name="Detter J.C."/>
            <person name="Han C."/>
            <person name="Tapia R."/>
            <person name="Land M."/>
            <person name="Hauser L."/>
            <person name="Markowitz V."/>
            <person name="Cheng J.-F."/>
            <person name="Hugenholtz P."/>
            <person name="Woyke T."/>
            <person name="Wu D."/>
            <person name="Spring S."/>
            <person name="Pukall R."/>
            <person name="Steenblock K."/>
            <person name="Schneider S."/>
            <person name="Klenk H.-P."/>
            <person name="Eisen J.A."/>
        </authorList>
    </citation>
    <scope>NUCLEOTIDE SEQUENCE [LARGE SCALE GENOMIC DNA]</scope>
    <source>
        <strain evidence="4">DSM 15567 / CIP 107919 / 50-1 BON</strain>
    </source>
</reference>
<dbReference type="eggNOG" id="COG1653">
    <property type="taxonomic scope" value="Bacteria"/>
</dbReference>
<dbReference type="RefSeq" id="WP_013780745.1">
    <property type="nucleotide sequence ID" value="NC_015520.1"/>
</dbReference>
<reference evidence="3 4" key="2">
    <citation type="journal article" date="2011" name="Stand. Genomic Sci.">
        <title>Complete genome sequence of Mahella australiensis type strain (50-1 BON).</title>
        <authorList>
            <person name="Sikorski J."/>
            <person name="Teshima H."/>
            <person name="Nolan M."/>
            <person name="Lucas S."/>
            <person name="Hammon N."/>
            <person name="Deshpande S."/>
            <person name="Cheng J.F."/>
            <person name="Pitluck S."/>
            <person name="Liolios K."/>
            <person name="Pagani I."/>
            <person name="Ivanova N."/>
            <person name="Huntemann M."/>
            <person name="Mavromatis K."/>
            <person name="Ovchinikova G."/>
            <person name="Pati A."/>
            <person name="Tapia R."/>
            <person name="Han C."/>
            <person name="Goodwin L."/>
            <person name="Chen A."/>
            <person name="Palaniappan K."/>
            <person name="Land M."/>
            <person name="Hauser L."/>
            <person name="Ngatchou-Djao O.D."/>
            <person name="Rohde M."/>
            <person name="Pukall R."/>
            <person name="Spring S."/>
            <person name="Abt B."/>
            <person name="Goker M."/>
            <person name="Detter J.C."/>
            <person name="Woyke T."/>
            <person name="Bristow J."/>
            <person name="Markowitz V."/>
            <person name="Hugenholtz P."/>
            <person name="Eisen J.A."/>
            <person name="Kyrpides N.C."/>
            <person name="Klenk H.P."/>
            <person name="Lapidus A."/>
        </authorList>
    </citation>
    <scope>NUCLEOTIDE SEQUENCE [LARGE SCALE GENOMIC DNA]</scope>
    <source>
        <strain evidence="4">DSM 15567 / CIP 107919 / 50-1 BON</strain>
    </source>
</reference>
<evidence type="ECO:0000256" key="1">
    <source>
        <dbReference type="ARBA" id="ARBA00022729"/>
    </source>
</evidence>